<evidence type="ECO:0000313" key="5">
    <source>
        <dbReference type="Proteomes" id="UP000000593"/>
    </source>
</evidence>
<evidence type="ECO:0000256" key="1">
    <source>
        <dbReference type="ARBA" id="ARBA00023125"/>
    </source>
</evidence>
<sequence>MFLIMLRDKITASLEAAFSQYGFAEPSVAQLKTACNVSLRTLYKYYPSKEAMIVGALEYRHQRYLSFLQNESPSCSVESALHIFNKLEQWMKEYAPHGCLSMNAIAAFPDNPHIMKAVEEHKKEVRLLLGQQIQREDLSMALFLLHEGVSSAWPVLGEEAITSAQKALLQLMERG</sequence>
<protein>
    <recommendedName>
        <fullName evidence="3">HTH tetR-type domain-containing protein</fullName>
    </recommendedName>
</protein>
<keyword evidence="1 2" id="KW-0238">DNA-binding</keyword>
<dbReference type="InterPro" id="IPR001647">
    <property type="entry name" value="HTH_TetR"/>
</dbReference>
<feature type="domain" description="HTH tetR-type" evidence="3">
    <location>
        <begin position="4"/>
        <end position="64"/>
    </location>
</feature>
<dbReference type="STRING" id="298386.PBPRB1080"/>
<dbReference type="InterPro" id="IPR009057">
    <property type="entry name" value="Homeodomain-like_sf"/>
</dbReference>
<dbReference type="Pfam" id="PF00440">
    <property type="entry name" value="TetR_N"/>
    <property type="match status" value="1"/>
</dbReference>
<name>Q6LIC8_PHOPR</name>
<dbReference type="PROSITE" id="PS50977">
    <property type="entry name" value="HTH_TETR_2"/>
    <property type="match status" value="1"/>
</dbReference>
<evidence type="ECO:0000313" key="4">
    <source>
        <dbReference type="EMBL" id="CAG22952.1"/>
    </source>
</evidence>
<evidence type="ECO:0000259" key="3">
    <source>
        <dbReference type="PROSITE" id="PS50977"/>
    </source>
</evidence>
<dbReference type="eggNOG" id="COG1309">
    <property type="taxonomic scope" value="Bacteria"/>
</dbReference>
<dbReference type="GO" id="GO:0003677">
    <property type="term" value="F:DNA binding"/>
    <property type="evidence" value="ECO:0007669"/>
    <property type="project" value="UniProtKB-UniRule"/>
</dbReference>
<proteinExistence type="predicted"/>
<dbReference type="AlphaFoldDB" id="Q6LIC8"/>
<gene>
    <name evidence="4" type="ordered locus">PBPRB1080</name>
</gene>
<organism evidence="4 5">
    <name type="scientific">Photobacterium profundum (strain SS9)</name>
    <dbReference type="NCBI Taxonomy" id="298386"/>
    <lineage>
        <taxon>Bacteria</taxon>
        <taxon>Pseudomonadati</taxon>
        <taxon>Pseudomonadota</taxon>
        <taxon>Gammaproteobacteria</taxon>
        <taxon>Vibrionales</taxon>
        <taxon>Vibrionaceae</taxon>
        <taxon>Photobacterium</taxon>
    </lineage>
</organism>
<accession>Q6LIC8</accession>
<dbReference type="Proteomes" id="UP000000593">
    <property type="component" value="Chromosome 2"/>
</dbReference>
<keyword evidence="5" id="KW-1185">Reference proteome</keyword>
<dbReference type="EMBL" id="CR378678">
    <property type="protein sequence ID" value="CAG22952.1"/>
    <property type="molecule type" value="Genomic_DNA"/>
</dbReference>
<dbReference type="HOGENOM" id="CLU_069356_23_2_6"/>
<dbReference type="SUPFAM" id="SSF46689">
    <property type="entry name" value="Homeodomain-like"/>
    <property type="match status" value="1"/>
</dbReference>
<evidence type="ECO:0000256" key="2">
    <source>
        <dbReference type="PROSITE-ProRule" id="PRU00335"/>
    </source>
</evidence>
<reference evidence="5" key="1">
    <citation type="journal article" date="2005" name="Science">
        <title>Life at depth: Photobacterium profundum genome sequence and expression analysis.</title>
        <authorList>
            <person name="Vezzi A."/>
            <person name="Campanaro S."/>
            <person name="D'Angelo M."/>
            <person name="Simonato F."/>
            <person name="Vitulo N."/>
            <person name="Lauro F.M."/>
            <person name="Cestaro A."/>
            <person name="Malacrida G."/>
            <person name="Simionati B."/>
            <person name="Cannata N."/>
            <person name="Romualdi C."/>
            <person name="Bartlett D.H."/>
            <person name="Valle G."/>
        </authorList>
    </citation>
    <scope>NUCLEOTIDE SEQUENCE [LARGE SCALE GENOMIC DNA]</scope>
    <source>
        <strain evidence="5">ATCC BAA-1253 / SS9</strain>
    </source>
</reference>
<dbReference type="Gene3D" id="1.10.357.10">
    <property type="entry name" value="Tetracycline Repressor, domain 2"/>
    <property type="match status" value="1"/>
</dbReference>
<dbReference type="KEGG" id="ppr:PBPRB1080"/>
<feature type="DNA-binding region" description="H-T-H motif" evidence="2">
    <location>
        <begin position="27"/>
        <end position="46"/>
    </location>
</feature>